<accession>A0A0D0C1Q5</accession>
<feature type="compositionally biased region" description="Polar residues" evidence="1">
    <location>
        <begin position="31"/>
        <end position="49"/>
    </location>
</feature>
<reference evidence="2 3" key="1">
    <citation type="submission" date="2014-04" db="EMBL/GenBank/DDBJ databases">
        <authorList>
            <consortium name="DOE Joint Genome Institute"/>
            <person name="Kuo A."/>
            <person name="Kohler A."/>
            <person name="Jargeat P."/>
            <person name="Nagy L.G."/>
            <person name="Floudas D."/>
            <person name="Copeland A."/>
            <person name="Barry K.W."/>
            <person name="Cichocki N."/>
            <person name="Veneault-Fourrey C."/>
            <person name="LaButti K."/>
            <person name="Lindquist E.A."/>
            <person name="Lipzen A."/>
            <person name="Lundell T."/>
            <person name="Morin E."/>
            <person name="Murat C."/>
            <person name="Sun H."/>
            <person name="Tunlid A."/>
            <person name="Henrissat B."/>
            <person name="Grigoriev I.V."/>
            <person name="Hibbett D.S."/>
            <person name="Martin F."/>
            <person name="Nordberg H.P."/>
            <person name="Cantor M.N."/>
            <person name="Hua S.X."/>
        </authorList>
    </citation>
    <scope>NUCLEOTIDE SEQUENCE [LARGE SCALE GENOMIC DNA]</scope>
    <source>
        <strain evidence="2 3">Ve08.2h10</strain>
    </source>
</reference>
<proteinExistence type="predicted"/>
<gene>
    <name evidence="2" type="ORF">PAXRUDRAFT_835088</name>
</gene>
<dbReference type="InParanoid" id="A0A0D0C1Q5"/>
<reference evidence="3" key="2">
    <citation type="submission" date="2015-01" db="EMBL/GenBank/DDBJ databases">
        <title>Evolutionary Origins and Diversification of the Mycorrhizal Mutualists.</title>
        <authorList>
            <consortium name="DOE Joint Genome Institute"/>
            <consortium name="Mycorrhizal Genomics Consortium"/>
            <person name="Kohler A."/>
            <person name="Kuo A."/>
            <person name="Nagy L.G."/>
            <person name="Floudas D."/>
            <person name="Copeland A."/>
            <person name="Barry K.W."/>
            <person name="Cichocki N."/>
            <person name="Veneault-Fourrey C."/>
            <person name="LaButti K."/>
            <person name="Lindquist E.A."/>
            <person name="Lipzen A."/>
            <person name="Lundell T."/>
            <person name="Morin E."/>
            <person name="Murat C."/>
            <person name="Riley R."/>
            <person name="Ohm R."/>
            <person name="Sun H."/>
            <person name="Tunlid A."/>
            <person name="Henrissat B."/>
            <person name="Grigoriev I.V."/>
            <person name="Hibbett D.S."/>
            <person name="Martin F."/>
        </authorList>
    </citation>
    <scope>NUCLEOTIDE SEQUENCE [LARGE SCALE GENOMIC DNA]</scope>
    <source>
        <strain evidence="3">Ve08.2h10</strain>
    </source>
</reference>
<evidence type="ECO:0000313" key="2">
    <source>
        <dbReference type="EMBL" id="KIK77147.1"/>
    </source>
</evidence>
<feature type="compositionally biased region" description="Low complexity" evidence="1">
    <location>
        <begin position="53"/>
        <end position="65"/>
    </location>
</feature>
<protein>
    <submittedName>
        <fullName evidence="2">Uncharacterized protein</fullName>
    </submittedName>
</protein>
<dbReference type="Proteomes" id="UP000054538">
    <property type="component" value="Unassembled WGS sequence"/>
</dbReference>
<keyword evidence="3" id="KW-1185">Reference proteome</keyword>
<feature type="region of interest" description="Disordered" evidence="1">
    <location>
        <begin position="18"/>
        <end position="75"/>
    </location>
</feature>
<dbReference type="EMBL" id="KN827114">
    <property type="protein sequence ID" value="KIK77147.1"/>
    <property type="molecule type" value="Genomic_DNA"/>
</dbReference>
<evidence type="ECO:0000313" key="3">
    <source>
        <dbReference type="Proteomes" id="UP000054538"/>
    </source>
</evidence>
<evidence type="ECO:0000256" key="1">
    <source>
        <dbReference type="SAM" id="MobiDB-lite"/>
    </source>
</evidence>
<sequence length="75" mass="8294">MDSRDVCCVGDRGKRSISRTSTFSRLKRSLRSNTSESNRPPTPAPSSTHFDSESGSDTASSISSSLWCGLRRQRR</sequence>
<dbReference type="HOGENOM" id="CLU_2671771_0_0_1"/>
<name>A0A0D0C1Q5_9AGAM</name>
<dbReference type="AlphaFoldDB" id="A0A0D0C1Q5"/>
<organism evidence="2 3">
    <name type="scientific">Paxillus rubicundulus Ve08.2h10</name>
    <dbReference type="NCBI Taxonomy" id="930991"/>
    <lineage>
        <taxon>Eukaryota</taxon>
        <taxon>Fungi</taxon>
        <taxon>Dikarya</taxon>
        <taxon>Basidiomycota</taxon>
        <taxon>Agaricomycotina</taxon>
        <taxon>Agaricomycetes</taxon>
        <taxon>Agaricomycetidae</taxon>
        <taxon>Boletales</taxon>
        <taxon>Paxilineae</taxon>
        <taxon>Paxillaceae</taxon>
        <taxon>Paxillus</taxon>
    </lineage>
</organism>